<name>A0A7D5QB44_9EURY</name>
<dbReference type="KEGG" id="halu:HUG12_02860"/>
<accession>A0A7D5QB44</accession>
<protein>
    <recommendedName>
        <fullName evidence="2">Halobacterial output domain-containing protein</fullName>
    </recommendedName>
</protein>
<feature type="region of interest" description="Disordered" evidence="1">
    <location>
        <begin position="72"/>
        <end position="95"/>
    </location>
</feature>
<keyword evidence="4" id="KW-1185">Reference proteome</keyword>
<dbReference type="RefSeq" id="WP_179267327.1">
    <property type="nucleotide sequence ID" value="NZ_CP058579.1"/>
</dbReference>
<dbReference type="GeneID" id="56036365"/>
<reference evidence="3 4" key="1">
    <citation type="submission" date="2020-06" db="EMBL/GenBank/DDBJ databases">
        <title>NJ-3-1, isolated from saline soil.</title>
        <authorList>
            <person name="Cui H.L."/>
            <person name="Shi X."/>
        </authorList>
    </citation>
    <scope>NUCLEOTIDE SEQUENCE [LARGE SCALE GENOMIC DNA]</scope>
    <source>
        <strain evidence="3 4">NJ-3-1</strain>
    </source>
</reference>
<feature type="domain" description="Halobacterial output" evidence="2">
    <location>
        <begin position="4"/>
        <end position="76"/>
    </location>
</feature>
<gene>
    <name evidence="3" type="ORF">HUG12_02860</name>
</gene>
<dbReference type="Pfam" id="PF18545">
    <property type="entry name" value="HalOD1"/>
    <property type="match status" value="1"/>
</dbReference>
<evidence type="ECO:0000259" key="2">
    <source>
        <dbReference type="Pfam" id="PF18545"/>
    </source>
</evidence>
<organism evidence="3 4">
    <name type="scientific">Halorarum salinum</name>
    <dbReference type="NCBI Taxonomy" id="2743089"/>
    <lineage>
        <taxon>Archaea</taxon>
        <taxon>Methanobacteriati</taxon>
        <taxon>Methanobacteriota</taxon>
        <taxon>Stenosarchaea group</taxon>
        <taxon>Halobacteria</taxon>
        <taxon>Halobacteriales</taxon>
        <taxon>Haloferacaceae</taxon>
        <taxon>Halorarum</taxon>
    </lineage>
</organism>
<proteinExistence type="predicted"/>
<dbReference type="OrthoDB" id="199137at2157"/>
<dbReference type="InterPro" id="IPR040624">
    <property type="entry name" value="HalOD1"/>
</dbReference>
<evidence type="ECO:0000313" key="3">
    <source>
        <dbReference type="EMBL" id="QLG60741.1"/>
    </source>
</evidence>
<dbReference type="EMBL" id="CP058579">
    <property type="protein sequence ID" value="QLG60741.1"/>
    <property type="molecule type" value="Genomic_DNA"/>
</dbReference>
<feature type="compositionally biased region" description="Basic and acidic residues" evidence="1">
    <location>
        <begin position="86"/>
        <end position="95"/>
    </location>
</feature>
<dbReference type="AlphaFoldDB" id="A0A7D5QB44"/>
<evidence type="ECO:0000256" key="1">
    <source>
        <dbReference type="SAM" id="MobiDB-lite"/>
    </source>
</evidence>
<sequence>MESVRVSTEIVERIATREGVDPVDLDVPLYEAIDTDALEALTNGPGDRHPRAHLRVRFAFYGYAVTVDGSGSVFIDEQPPGAETDESSREEPVDT</sequence>
<evidence type="ECO:0000313" key="4">
    <source>
        <dbReference type="Proteomes" id="UP000509626"/>
    </source>
</evidence>
<dbReference type="Proteomes" id="UP000509626">
    <property type="component" value="Chromosome"/>
</dbReference>